<dbReference type="PANTHER" id="PTHR33371:SF17">
    <property type="entry name" value="MCE-FAMILY PROTEIN MCE1B"/>
    <property type="match status" value="1"/>
</dbReference>
<dbReference type="Pfam" id="PF11887">
    <property type="entry name" value="Mce4_CUP1"/>
    <property type="match status" value="1"/>
</dbReference>
<dbReference type="NCBIfam" id="TIGR00996">
    <property type="entry name" value="Mtu_fam_mce"/>
    <property type="match status" value="1"/>
</dbReference>
<proteinExistence type="predicted"/>
<organism evidence="4 5">
    <name type="scientific">Mycobacteroides abscessus</name>
    <dbReference type="NCBI Taxonomy" id="36809"/>
    <lineage>
        <taxon>Bacteria</taxon>
        <taxon>Bacillati</taxon>
        <taxon>Actinomycetota</taxon>
        <taxon>Actinomycetes</taxon>
        <taxon>Mycobacteriales</taxon>
        <taxon>Mycobacteriaceae</taxon>
        <taxon>Mycobacteroides</taxon>
    </lineage>
</organism>
<keyword evidence="1" id="KW-0812">Transmembrane</keyword>
<reference evidence="4 5" key="1">
    <citation type="submission" date="2015-03" db="EMBL/GenBank/DDBJ databases">
        <authorList>
            <person name="Murphy D."/>
        </authorList>
    </citation>
    <scope>NUCLEOTIDE SEQUENCE [LARGE SCALE GENOMIC DNA]</scope>
    <source>
        <strain evidence="4 5">PAP088</strain>
    </source>
</reference>
<accession>A0A0U1C6X9</accession>
<feature type="domain" description="Mammalian cell entry C-terminal" evidence="3">
    <location>
        <begin position="116"/>
        <end position="267"/>
    </location>
</feature>
<dbReference type="InterPro" id="IPR005693">
    <property type="entry name" value="Mce"/>
</dbReference>
<dbReference type="RefSeq" id="WP_005057818.1">
    <property type="nucleotide sequence ID" value="NZ_CP014951.1"/>
</dbReference>
<evidence type="ECO:0000313" key="4">
    <source>
        <dbReference type="EMBL" id="CPV34647.1"/>
    </source>
</evidence>
<dbReference type="EMBL" id="CSWP01000001">
    <property type="protein sequence ID" value="CPV34647.1"/>
    <property type="molecule type" value="Genomic_DNA"/>
</dbReference>
<dbReference type="InterPro" id="IPR003399">
    <property type="entry name" value="Mce/MlaD"/>
</dbReference>
<protein>
    <submittedName>
        <fullName evidence="4">MCE-family protein Mce6B</fullName>
    </submittedName>
</protein>
<keyword evidence="1" id="KW-0472">Membrane</keyword>
<dbReference type="InterPro" id="IPR024516">
    <property type="entry name" value="Mce_C"/>
</dbReference>
<evidence type="ECO:0000259" key="3">
    <source>
        <dbReference type="Pfam" id="PF11887"/>
    </source>
</evidence>
<evidence type="ECO:0000313" key="5">
    <source>
        <dbReference type="Proteomes" id="UP000045782"/>
    </source>
</evidence>
<dbReference type="InterPro" id="IPR052336">
    <property type="entry name" value="MlaD_Phospholipid_Transporter"/>
</dbReference>
<dbReference type="AlphaFoldDB" id="A0A0U1C6X9"/>
<evidence type="ECO:0000256" key="1">
    <source>
        <dbReference type="SAM" id="Phobius"/>
    </source>
</evidence>
<dbReference type="GO" id="GO:0005576">
    <property type="term" value="C:extracellular region"/>
    <property type="evidence" value="ECO:0007669"/>
    <property type="project" value="TreeGrafter"/>
</dbReference>
<dbReference type="GO" id="GO:0051701">
    <property type="term" value="P:biological process involved in interaction with host"/>
    <property type="evidence" value="ECO:0007669"/>
    <property type="project" value="TreeGrafter"/>
</dbReference>
<dbReference type="Proteomes" id="UP000045782">
    <property type="component" value="Unassembled WGS sequence"/>
</dbReference>
<name>A0A0U1C6X9_9MYCO</name>
<feature type="transmembrane region" description="Helical" evidence="1">
    <location>
        <begin position="6"/>
        <end position="28"/>
    </location>
</feature>
<keyword evidence="1" id="KW-1133">Transmembrane helix</keyword>
<evidence type="ECO:0000259" key="2">
    <source>
        <dbReference type="Pfam" id="PF02470"/>
    </source>
</evidence>
<feature type="domain" description="Mce/MlaD" evidence="2">
    <location>
        <begin position="36"/>
        <end position="109"/>
    </location>
</feature>
<gene>
    <name evidence="4" type="primary">mce2B</name>
    <name evidence="4" type="ORF">ERS075579_00584</name>
</gene>
<dbReference type="PANTHER" id="PTHR33371">
    <property type="entry name" value="INTERMEMBRANE PHOSPHOLIPID TRANSPORT SYSTEM BINDING PROTEIN MLAD-RELATED"/>
    <property type="match status" value="1"/>
</dbReference>
<sequence length="351" mass="37629">MNVRGAFVGLALFTTICLALTWLVYVTLRRDVAGSTTPYQAMVSDVFGLREGDDVRIAGVRVGRIEGVELVGDVAKVSFVVQNDQHVFGNTVASVTYQNIIGQRYLGLSIGNAGSLDPLPAGSTIPLERTEPSFDVGRLLHGYAPLFSTLDPKQLDNLTNGVVASLQGDTASIPALVNQTTSLTRIVAGKDESLDQVITDLNAVSGILAEQDGSLDQILTQTRQMMSSFNDKRPQLVDSLGSFRHVAQRLSTISDTIYPPLDELINRQPGVARHMVGIESQTAFLGSNLPVILKGIARVTQHGSYVNIYACDLNALGFFPGLNIVLPIIVDAATPGNKAQHTPKCRSMVNG</sequence>
<dbReference type="Pfam" id="PF02470">
    <property type="entry name" value="MlaD"/>
    <property type="match status" value="1"/>
</dbReference>